<sequence>MPNRKFLPLMVTVLATMVVGCDGDDKKDQFLEPEQKVTRLVAFPQAFVLKKGQVQSVNISNSVLAENVPNWKLTSLDDKSELGEVLSQDERSFDYSVENAGVGHLNYTVSDRNLTSSSQVVLAVNDGSTVGNNPPVAQNITLETNDGSNVSVDLRNFISDEDGDTLQITSLISGTGRFVLAEDGYQVTFTPGDYVGIDQAVYSVDDGKGGYALAYIIVNARDSTSANTPPEAEDQAVTMDVADQANINIDLSDLVSDADGDTLAVDNLYSTNNRAILSSNNNVVYTPGDFRGVDQFTYKVTDGRGANALATITVTVVDSAVQPEEPTLTAYPQTLSVEQGASVIVNVSQSVTFNNIDGWELTSVEDETGLGVVSDVDSPSFNYQAQTPGVATLNYRVNGGDLESMSTIIVVINGPPSPDNTPPVAKNIALTTTNDTSVSVNLADQVSDTDGDALVISSLISASGRFSLNGDTVTFTPNGFVGVDQASYIVEDGKGGFASAYVVVNSEDSNPLSPNSPPEAQDYSYVLDANVLPTWTFDLIDLNLISDADGDLLTIENIYSTDGRAVKVGDTGISYSPGSFRGLDQFTYTVVDGNGGTAIGSINVAVNDSTPDNTIPTAGAISITMSDTELSKTISVSGSVSDADGDPLEIVDLIASIGEVNVNPDNPLEIIYEPNGFVGEDKFVYVISDGQGGLAMATVTVTVVQSNPNPPVANIVQIETTPDLAKTVDLSAYISDSETPTSELLITNVTSATSPAVVTLNGQSITYTPNGYIGVDTLIYTVSDGELTDTGDIVIISSPDAGHDLNANDVSVTTDAGVTVEIDLSSQISTSDTTAEPLILVSAVGASLGDVVIDDANKKLIYTPKVGDYGKDVFVYNIKDSHEPAHFAQGLVSVDILPPPLPEITSLTVSGIPTIGGVLSSNVICTTCNASQYEYEWSIDGLVVATTSTYAYQATNPDLSIRLEVTGRDIYGQTTSEYSVYRVSVTTEIYSASRSFAALKNDGSVVTWGTGLGADSSGVDLSSEVETIYSNQTDYAALKSDGSVVTWGRGFTGGDSSSVSTELSEGVVKIYAADFAFVAIKDDGQVVTWGSADDGGDSSGADLTGTVLDIASVSRGFAALKEDDTVETWGRALPNRTSGVDYNTGVKEVYANGVGFVGIKYDGTLSYWGQGDGMTTFLTLDFSAGVKDIMSTSNSFLTLLGDNSVLAWGSSSRAGVIPATVDTTNVRSVYSNTNKFALLRWDKTVSSWQFSTEDTFPLTLTNIETVIPTNSNSGFSAIAEDGSVYAWGSDFTDGQVSGVSLLPDAVIRATNEAFAAIDQNGDVVTWGDRTKGGEVPNSVNDEGNGIRSLYSSLDSFMVIKNDWSVETWGTLSDDPPALAQPYIAIVETSIAP</sequence>
<evidence type="ECO:0000313" key="2">
    <source>
        <dbReference type="Proteomes" id="UP001295462"/>
    </source>
</evidence>
<dbReference type="PROSITE" id="PS51257">
    <property type="entry name" value="PROKAR_LIPOPROTEIN"/>
    <property type="match status" value="1"/>
</dbReference>
<name>A0AAU9QDL7_9VIBR</name>
<dbReference type="InterPro" id="IPR009091">
    <property type="entry name" value="RCC1/BLIP-II"/>
</dbReference>
<evidence type="ECO:0000313" key="1">
    <source>
        <dbReference type="EMBL" id="CAH1562995.1"/>
    </source>
</evidence>
<dbReference type="Gene3D" id="2.60.40.2810">
    <property type="match status" value="5"/>
</dbReference>
<protein>
    <recommendedName>
        <fullName evidence="3">Tandem-95 repeat protein</fullName>
    </recommendedName>
</protein>
<comment type="caution">
    <text evidence="1">The sequence shown here is derived from an EMBL/GenBank/DDBJ whole genome shotgun (WGS) entry which is preliminary data.</text>
</comment>
<dbReference type="SUPFAM" id="SSF50985">
    <property type="entry name" value="RCC1/BLIP-II"/>
    <property type="match status" value="2"/>
</dbReference>
<dbReference type="Proteomes" id="UP001295462">
    <property type="component" value="Unassembled WGS sequence"/>
</dbReference>
<proteinExistence type="predicted"/>
<reference evidence="1" key="1">
    <citation type="submission" date="2022-01" db="EMBL/GenBank/DDBJ databases">
        <authorList>
            <person name="Lagorce A."/>
        </authorList>
    </citation>
    <scope>NUCLEOTIDE SEQUENCE</scope>
    <source>
        <strain evidence="1">Th15_F1_A12</strain>
    </source>
</reference>
<dbReference type="Gene3D" id="2.130.10.30">
    <property type="entry name" value="Regulator of chromosome condensation 1/beta-lactamase-inhibitor protein II"/>
    <property type="match status" value="3"/>
</dbReference>
<dbReference type="NCBIfam" id="NF012211">
    <property type="entry name" value="tand_rpt_95"/>
    <property type="match status" value="4"/>
</dbReference>
<gene>
    <name evidence="1" type="ORF">THF1A12_10125</name>
</gene>
<dbReference type="RefSeq" id="WP_409587913.1">
    <property type="nucleotide sequence ID" value="NZ_CAKMTZ010000001.1"/>
</dbReference>
<dbReference type="Pfam" id="PF17963">
    <property type="entry name" value="Big_9"/>
    <property type="match status" value="7"/>
</dbReference>
<organism evidence="1 2">
    <name type="scientific">Vibrio jasicida</name>
    <dbReference type="NCBI Taxonomy" id="766224"/>
    <lineage>
        <taxon>Bacteria</taxon>
        <taxon>Pseudomonadati</taxon>
        <taxon>Pseudomonadota</taxon>
        <taxon>Gammaproteobacteria</taxon>
        <taxon>Vibrionales</taxon>
        <taxon>Vibrionaceae</taxon>
        <taxon>Vibrio</taxon>
    </lineage>
</organism>
<dbReference type="EMBL" id="CAKMUD010000001">
    <property type="protein sequence ID" value="CAH1562995.1"/>
    <property type="molecule type" value="Genomic_DNA"/>
</dbReference>
<dbReference type="PANTHER" id="PTHR34720:SF9">
    <property type="entry name" value="BLR4714 PROTEIN"/>
    <property type="match status" value="1"/>
</dbReference>
<accession>A0AAU9QDL7</accession>
<dbReference type="PANTHER" id="PTHR34720">
    <property type="entry name" value="MICROCYSTIN DEPENDENT PROTEIN"/>
    <property type="match status" value="1"/>
</dbReference>
<evidence type="ECO:0008006" key="3">
    <source>
        <dbReference type="Google" id="ProtNLM"/>
    </source>
</evidence>